<name>A0A5C3ML97_9AGAM</name>
<evidence type="ECO:0000313" key="2">
    <source>
        <dbReference type="Proteomes" id="UP000305948"/>
    </source>
</evidence>
<keyword evidence="2" id="KW-1185">Reference proteome</keyword>
<accession>A0A5C3ML97</accession>
<proteinExistence type="predicted"/>
<dbReference type="Proteomes" id="UP000305948">
    <property type="component" value="Unassembled WGS sequence"/>
</dbReference>
<reference evidence="1 2" key="1">
    <citation type="journal article" date="2019" name="Nat. Ecol. Evol.">
        <title>Megaphylogeny resolves global patterns of mushroom evolution.</title>
        <authorList>
            <person name="Varga T."/>
            <person name="Krizsan K."/>
            <person name="Foldi C."/>
            <person name="Dima B."/>
            <person name="Sanchez-Garcia M."/>
            <person name="Sanchez-Ramirez S."/>
            <person name="Szollosi G.J."/>
            <person name="Szarkandi J.G."/>
            <person name="Papp V."/>
            <person name="Albert L."/>
            <person name="Andreopoulos W."/>
            <person name="Angelini C."/>
            <person name="Antonin V."/>
            <person name="Barry K.W."/>
            <person name="Bougher N.L."/>
            <person name="Buchanan P."/>
            <person name="Buyck B."/>
            <person name="Bense V."/>
            <person name="Catcheside P."/>
            <person name="Chovatia M."/>
            <person name="Cooper J."/>
            <person name="Damon W."/>
            <person name="Desjardin D."/>
            <person name="Finy P."/>
            <person name="Geml J."/>
            <person name="Haridas S."/>
            <person name="Hughes K."/>
            <person name="Justo A."/>
            <person name="Karasinski D."/>
            <person name="Kautmanova I."/>
            <person name="Kiss B."/>
            <person name="Kocsube S."/>
            <person name="Kotiranta H."/>
            <person name="LaButti K.M."/>
            <person name="Lechner B.E."/>
            <person name="Liimatainen K."/>
            <person name="Lipzen A."/>
            <person name="Lukacs Z."/>
            <person name="Mihaltcheva S."/>
            <person name="Morgado L.N."/>
            <person name="Niskanen T."/>
            <person name="Noordeloos M.E."/>
            <person name="Ohm R.A."/>
            <person name="Ortiz-Santana B."/>
            <person name="Ovrebo C."/>
            <person name="Racz N."/>
            <person name="Riley R."/>
            <person name="Savchenko A."/>
            <person name="Shiryaev A."/>
            <person name="Soop K."/>
            <person name="Spirin V."/>
            <person name="Szebenyi C."/>
            <person name="Tomsovsky M."/>
            <person name="Tulloss R.E."/>
            <person name="Uehling J."/>
            <person name="Grigoriev I.V."/>
            <person name="Vagvolgyi C."/>
            <person name="Papp T."/>
            <person name="Martin F.M."/>
            <person name="Miettinen O."/>
            <person name="Hibbett D.S."/>
            <person name="Nagy L.G."/>
        </authorList>
    </citation>
    <scope>NUCLEOTIDE SEQUENCE [LARGE SCALE GENOMIC DNA]</scope>
    <source>
        <strain evidence="1 2">OMC1185</strain>
    </source>
</reference>
<organism evidence="1 2">
    <name type="scientific">Heliocybe sulcata</name>
    <dbReference type="NCBI Taxonomy" id="5364"/>
    <lineage>
        <taxon>Eukaryota</taxon>
        <taxon>Fungi</taxon>
        <taxon>Dikarya</taxon>
        <taxon>Basidiomycota</taxon>
        <taxon>Agaricomycotina</taxon>
        <taxon>Agaricomycetes</taxon>
        <taxon>Gloeophyllales</taxon>
        <taxon>Gloeophyllaceae</taxon>
        <taxon>Heliocybe</taxon>
    </lineage>
</organism>
<gene>
    <name evidence="1" type="ORF">OE88DRAFT_1669221</name>
</gene>
<protein>
    <submittedName>
        <fullName evidence="1">Uncharacterized protein</fullName>
    </submittedName>
</protein>
<dbReference type="AlphaFoldDB" id="A0A5C3ML97"/>
<evidence type="ECO:0000313" key="1">
    <source>
        <dbReference type="EMBL" id="TFK45503.1"/>
    </source>
</evidence>
<sequence>MLVPMAGQVDCSLGIVLVTVLMDGAHLLVASHYDDSLMVQQIGHGSVLSHQASSLA</sequence>
<dbReference type="EMBL" id="ML213542">
    <property type="protein sequence ID" value="TFK45503.1"/>
    <property type="molecule type" value="Genomic_DNA"/>
</dbReference>